<comment type="similarity">
    <text evidence="1">Belongs to the LysR transcriptional regulatory family.</text>
</comment>
<keyword evidence="2" id="KW-0805">Transcription regulation</keyword>
<evidence type="ECO:0000256" key="2">
    <source>
        <dbReference type="ARBA" id="ARBA00023015"/>
    </source>
</evidence>
<dbReference type="AlphaFoldDB" id="A0A6L6YJA7"/>
<evidence type="ECO:0000256" key="1">
    <source>
        <dbReference type="ARBA" id="ARBA00009437"/>
    </source>
</evidence>
<feature type="domain" description="HTH lysR-type" evidence="5">
    <location>
        <begin position="5"/>
        <end position="62"/>
    </location>
</feature>
<sequence>MRPKENLISWKVFLKTARTLNVSRTAIELDMDLKTVSRMVKELETDLGVLLFDRTVRPFKLTEVAIRLLPEAENLIQCSEKLNKTAESISNRPQSLSLSLPVNMTRGDLFPLLSSYTDKHPNLQIHLINDCDHRHILDGETDIAMLPYLPDNNDDSLLVFDAGFSYNMLLATPSYLKQHGVPYSTNDLKSHNLILRYSRIYPTTTFIEHGQNRVFLNEEFKLLYLGDAFSCREAALSGQGIAIDLSVAFCKEDISSGRLIPVLPGFHRPVWNMTVAMRKSDEHKKYLIDFASWFAKKQKQAYPQRWKPIYEKYGVQP</sequence>
<evidence type="ECO:0000256" key="4">
    <source>
        <dbReference type="ARBA" id="ARBA00023163"/>
    </source>
</evidence>
<dbReference type="Gene3D" id="1.10.10.10">
    <property type="entry name" value="Winged helix-like DNA-binding domain superfamily/Winged helix DNA-binding domain"/>
    <property type="match status" value="1"/>
</dbReference>
<evidence type="ECO:0000313" key="7">
    <source>
        <dbReference type="Proteomes" id="UP000472580"/>
    </source>
</evidence>
<evidence type="ECO:0000259" key="5">
    <source>
        <dbReference type="PROSITE" id="PS50931"/>
    </source>
</evidence>
<reference evidence="6 7" key="1">
    <citation type="submission" date="2019-12" db="EMBL/GenBank/DDBJ databases">
        <title>Microbes associate with the intestines of laboratory mice.</title>
        <authorList>
            <person name="Navarre W."/>
            <person name="Wong E."/>
        </authorList>
    </citation>
    <scope>NUCLEOTIDE SEQUENCE [LARGE SCALE GENOMIC DNA]</scope>
    <source>
        <strain evidence="6 7">NM82_D38</strain>
    </source>
</reference>
<dbReference type="GO" id="GO:0003700">
    <property type="term" value="F:DNA-binding transcription factor activity"/>
    <property type="evidence" value="ECO:0007669"/>
    <property type="project" value="InterPro"/>
</dbReference>
<dbReference type="InterPro" id="IPR036388">
    <property type="entry name" value="WH-like_DNA-bd_sf"/>
</dbReference>
<dbReference type="OrthoDB" id="8928056at2"/>
<dbReference type="Pfam" id="PF00126">
    <property type="entry name" value="HTH_1"/>
    <property type="match status" value="1"/>
</dbReference>
<proteinExistence type="inferred from homology"/>
<accession>A0A6L6YJA7</accession>
<keyword evidence="3" id="KW-0238">DNA-binding</keyword>
<dbReference type="GO" id="GO:0003677">
    <property type="term" value="F:DNA binding"/>
    <property type="evidence" value="ECO:0007669"/>
    <property type="project" value="UniProtKB-KW"/>
</dbReference>
<evidence type="ECO:0000256" key="3">
    <source>
        <dbReference type="ARBA" id="ARBA00023125"/>
    </source>
</evidence>
<dbReference type="RefSeq" id="WP_160336230.1">
    <property type="nucleotide sequence ID" value="NZ_WSRP01000048.1"/>
</dbReference>
<dbReference type="InterPro" id="IPR058163">
    <property type="entry name" value="LysR-type_TF_proteobact-type"/>
</dbReference>
<dbReference type="PANTHER" id="PTHR30537:SF5">
    <property type="entry name" value="HTH-TYPE TRANSCRIPTIONAL ACTIVATOR TTDR-RELATED"/>
    <property type="match status" value="1"/>
</dbReference>
<keyword evidence="7" id="KW-1185">Reference proteome</keyword>
<dbReference type="InterPro" id="IPR000847">
    <property type="entry name" value="LysR_HTH_N"/>
</dbReference>
<dbReference type="InterPro" id="IPR036390">
    <property type="entry name" value="WH_DNA-bd_sf"/>
</dbReference>
<dbReference type="Gene3D" id="3.40.190.290">
    <property type="match status" value="1"/>
</dbReference>
<dbReference type="SUPFAM" id="SSF46785">
    <property type="entry name" value="Winged helix' DNA-binding domain"/>
    <property type="match status" value="1"/>
</dbReference>
<dbReference type="PANTHER" id="PTHR30537">
    <property type="entry name" value="HTH-TYPE TRANSCRIPTIONAL REGULATOR"/>
    <property type="match status" value="1"/>
</dbReference>
<protein>
    <submittedName>
        <fullName evidence="6">LysR family transcriptional regulator</fullName>
    </submittedName>
</protein>
<organism evidence="6 7">
    <name type="scientific">Parasutterella muris</name>
    <dbReference type="NCBI Taxonomy" id="2565572"/>
    <lineage>
        <taxon>Bacteria</taxon>
        <taxon>Pseudomonadati</taxon>
        <taxon>Pseudomonadota</taxon>
        <taxon>Betaproteobacteria</taxon>
        <taxon>Burkholderiales</taxon>
        <taxon>Sutterellaceae</taxon>
        <taxon>Parasutterella</taxon>
    </lineage>
</organism>
<dbReference type="EMBL" id="WSRP01000048">
    <property type="protein sequence ID" value="MVX57815.1"/>
    <property type="molecule type" value="Genomic_DNA"/>
</dbReference>
<name>A0A6L6YJA7_9BURK</name>
<dbReference type="InterPro" id="IPR005119">
    <property type="entry name" value="LysR_subst-bd"/>
</dbReference>
<dbReference type="PROSITE" id="PS50931">
    <property type="entry name" value="HTH_LYSR"/>
    <property type="match status" value="1"/>
</dbReference>
<gene>
    <name evidence="6" type="ORF">E5987_11530</name>
</gene>
<evidence type="ECO:0000313" key="6">
    <source>
        <dbReference type="EMBL" id="MVX57815.1"/>
    </source>
</evidence>
<dbReference type="SUPFAM" id="SSF53850">
    <property type="entry name" value="Periplasmic binding protein-like II"/>
    <property type="match status" value="1"/>
</dbReference>
<comment type="caution">
    <text evidence="6">The sequence shown here is derived from an EMBL/GenBank/DDBJ whole genome shotgun (WGS) entry which is preliminary data.</text>
</comment>
<keyword evidence="4" id="KW-0804">Transcription</keyword>
<dbReference type="Pfam" id="PF03466">
    <property type="entry name" value="LysR_substrate"/>
    <property type="match status" value="1"/>
</dbReference>
<dbReference type="Proteomes" id="UP000472580">
    <property type="component" value="Unassembled WGS sequence"/>
</dbReference>